<protein>
    <recommendedName>
        <fullName evidence="4">Xylanolytic transcriptional activator regulatory domain-containing protein</fullName>
    </recommendedName>
</protein>
<dbReference type="GO" id="GO:0003677">
    <property type="term" value="F:DNA binding"/>
    <property type="evidence" value="ECO:0007669"/>
    <property type="project" value="InterPro"/>
</dbReference>
<reference evidence="5 6" key="1">
    <citation type="journal article" date="2012" name="BMC Genomics">
        <title>Comparative genomics of the white-rot fungi, Phanerochaete carnosa and P. chrysosporium, to elucidate the genetic basis of the distinct wood types they colonize.</title>
        <authorList>
            <person name="Suzuki H."/>
            <person name="MacDonald J."/>
            <person name="Syed K."/>
            <person name="Salamov A."/>
            <person name="Hori C."/>
            <person name="Aerts A."/>
            <person name="Henrissat B."/>
            <person name="Wiebenga A."/>
            <person name="vanKuyk P.A."/>
            <person name="Barry K."/>
            <person name="Lindquist E."/>
            <person name="LaButti K."/>
            <person name="Lapidus A."/>
            <person name="Lucas S."/>
            <person name="Coutinho P."/>
            <person name="Gong Y."/>
            <person name="Samejima M."/>
            <person name="Mahadevan R."/>
            <person name="Abou-Zaid M."/>
            <person name="de Vries R.P."/>
            <person name="Igarashi K."/>
            <person name="Yadav J.S."/>
            <person name="Grigoriev I.V."/>
            <person name="Master E.R."/>
        </authorList>
    </citation>
    <scope>NUCLEOTIDE SEQUENCE [LARGE SCALE GENOMIC DNA]</scope>
    <source>
        <strain evidence="5 6">HHB-10118-sp</strain>
    </source>
</reference>
<proteinExistence type="predicted"/>
<evidence type="ECO:0000259" key="4">
    <source>
        <dbReference type="SMART" id="SM00906"/>
    </source>
</evidence>
<feature type="compositionally biased region" description="Pro residues" evidence="3">
    <location>
        <begin position="740"/>
        <end position="749"/>
    </location>
</feature>
<feature type="compositionally biased region" description="Low complexity" evidence="3">
    <location>
        <begin position="604"/>
        <end position="620"/>
    </location>
</feature>
<dbReference type="CDD" id="cd12148">
    <property type="entry name" value="fungal_TF_MHR"/>
    <property type="match status" value="1"/>
</dbReference>
<evidence type="ECO:0000256" key="1">
    <source>
        <dbReference type="ARBA" id="ARBA00004123"/>
    </source>
</evidence>
<evidence type="ECO:0000256" key="2">
    <source>
        <dbReference type="ARBA" id="ARBA00023242"/>
    </source>
</evidence>
<sequence>MKERIRQLEDALAILQAKGSNEPHPLLRDELLSANTEHDEEEMTEVESTPINPPDIIDAFGTLSVSEHGVSRFFGPTGGAEYLLCNDNGTSLSDDGQCSERDSMTPPIHGELVRFSIAFPFTPIGSTVDVRRLIESHLPPWDRATHLAESYLTNAAWLFQGLTREQLVDEMLPAIYKRPRPNISEEDVPYQDYSGPHDLALLFLVFAVGALVDLSQEPYNAEGEHFHILAKASLCLQPVLEKPSLVAIQALYLLSVYTAMCGSDKETTMETTWSLVTLAAQLAQSIGLHRDSARWGLPDYVVERRRILFWDLFITDVWQSLTTGRPPSFSRDYIDCKFPGSSDQIPEEEPETKQPGTKDYDQLAPRFAFQVVAEVASRALAAEPPSYAAIMELDRKVREFPVPPDVVAFVEEIKAPSDDEDPIPLSVSMGRMVMSHCREIILLWIHRSFFAQAIIDCPSNPLRSTYAASFLASYRASVTILKTIKNQFEKYPALCSRFWLIWTYAFSAVVVFGTVVTRGPRSPLAGSAVQQLDAGCELFERAARHSRRAAKALPILHKLRDKAHAALSGGGNDPRGDGTLWNIKIEDGDDELDIFAGRTRLVSSKRPSPSPVSSNSESHPAQTYVPPSPATQQYVSRPQQQPIYPPSLSPLPPLRVPETTGPGQAPSAVKWMPPQNAQTYGSSEVYVQHQAAPRQEAYYPASSSYPVSAYSWSPGDSSHVNQLSPQAHQRQHQQGYPMQTLPPPPPPPNQYSQGVVSGHYPAEGYAGMPAHGRAVPTTPSPSSFVPPQELVNLGLASRESRLDERWTTFMHESGYLDGLNQGPGGGNASY</sequence>
<feature type="domain" description="Xylanolytic transcriptional activator regulatory" evidence="4">
    <location>
        <begin position="272"/>
        <end position="345"/>
    </location>
</feature>
<dbReference type="EMBL" id="JH930478">
    <property type="protein sequence ID" value="EKM50530.1"/>
    <property type="molecule type" value="Genomic_DNA"/>
</dbReference>
<dbReference type="InParanoid" id="K5VUP1"/>
<dbReference type="RefSeq" id="XP_007400801.1">
    <property type="nucleotide sequence ID" value="XM_007400739.1"/>
</dbReference>
<dbReference type="KEGG" id="pco:PHACADRAFT_263863"/>
<feature type="compositionally biased region" description="Pro residues" evidence="3">
    <location>
        <begin position="643"/>
        <end position="655"/>
    </location>
</feature>
<feature type="compositionally biased region" description="Polar residues" evidence="3">
    <location>
        <begin position="715"/>
        <end position="737"/>
    </location>
</feature>
<dbReference type="Proteomes" id="UP000008370">
    <property type="component" value="Unassembled WGS sequence"/>
</dbReference>
<evidence type="ECO:0000313" key="5">
    <source>
        <dbReference type="EMBL" id="EKM50530.1"/>
    </source>
</evidence>
<feature type="region of interest" description="Disordered" evidence="3">
    <location>
        <begin position="339"/>
        <end position="359"/>
    </location>
</feature>
<feature type="region of interest" description="Disordered" evidence="3">
    <location>
        <begin position="600"/>
        <end position="676"/>
    </location>
</feature>
<name>K5VUP1_PHACS</name>
<dbReference type="OrthoDB" id="424974at2759"/>
<dbReference type="GO" id="GO:0006351">
    <property type="term" value="P:DNA-templated transcription"/>
    <property type="evidence" value="ECO:0007669"/>
    <property type="project" value="InterPro"/>
</dbReference>
<dbReference type="PANTHER" id="PTHR31001:SF56">
    <property type="entry name" value="ZN(2)-C6 FUNGAL-TYPE DOMAIN-CONTAINING PROTEIN"/>
    <property type="match status" value="1"/>
</dbReference>
<evidence type="ECO:0000256" key="3">
    <source>
        <dbReference type="SAM" id="MobiDB-lite"/>
    </source>
</evidence>
<dbReference type="GO" id="GO:0008270">
    <property type="term" value="F:zinc ion binding"/>
    <property type="evidence" value="ECO:0007669"/>
    <property type="project" value="InterPro"/>
</dbReference>
<dbReference type="SMART" id="SM00906">
    <property type="entry name" value="Fungal_trans"/>
    <property type="match status" value="1"/>
</dbReference>
<gene>
    <name evidence="5" type="ORF">PHACADRAFT_263863</name>
</gene>
<dbReference type="AlphaFoldDB" id="K5VUP1"/>
<evidence type="ECO:0000313" key="6">
    <source>
        <dbReference type="Proteomes" id="UP000008370"/>
    </source>
</evidence>
<dbReference type="PANTHER" id="PTHR31001">
    <property type="entry name" value="UNCHARACTERIZED TRANSCRIPTIONAL REGULATORY PROTEIN"/>
    <property type="match status" value="1"/>
</dbReference>
<dbReference type="GO" id="GO:0005634">
    <property type="term" value="C:nucleus"/>
    <property type="evidence" value="ECO:0007669"/>
    <property type="project" value="UniProtKB-SubCell"/>
</dbReference>
<dbReference type="InterPro" id="IPR007219">
    <property type="entry name" value="XnlR_reg_dom"/>
</dbReference>
<dbReference type="InterPro" id="IPR050613">
    <property type="entry name" value="Sec_Metabolite_Reg"/>
</dbReference>
<feature type="region of interest" description="Disordered" evidence="3">
    <location>
        <begin position="711"/>
        <end position="751"/>
    </location>
</feature>
<dbReference type="GeneID" id="18918678"/>
<accession>K5VUP1</accession>
<comment type="subcellular location">
    <subcellularLocation>
        <location evidence="1">Nucleus</location>
    </subcellularLocation>
</comment>
<dbReference type="Pfam" id="PF04082">
    <property type="entry name" value="Fungal_trans"/>
    <property type="match status" value="1"/>
</dbReference>
<organism evidence="5 6">
    <name type="scientific">Phanerochaete carnosa (strain HHB-10118-sp)</name>
    <name type="common">White-rot fungus</name>
    <name type="synonym">Peniophora carnosa</name>
    <dbReference type="NCBI Taxonomy" id="650164"/>
    <lineage>
        <taxon>Eukaryota</taxon>
        <taxon>Fungi</taxon>
        <taxon>Dikarya</taxon>
        <taxon>Basidiomycota</taxon>
        <taxon>Agaricomycotina</taxon>
        <taxon>Agaricomycetes</taxon>
        <taxon>Polyporales</taxon>
        <taxon>Phanerochaetaceae</taxon>
        <taxon>Phanerochaete</taxon>
    </lineage>
</organism>
<keyword evidence="6" id="KW-1185">Reference proteome</keyword>
<dbReference type="HOGENOM" id="CLU_007340_1_0_1"/>
<keyword evidence="2" id="KW-0539">Nucleus</keyword>